<dbReference type="AlphaFoldDB" id="F0RPG3"/>
<evidence type="ECO:0000313" key="2">
    <source>
        <dbReference type="EMBL" id="ADY27269.1"/>
    </source>
</evidence>
<keyword evidence="3" id="KW-1185">Reference proteome</keyword>
<keyword evidence="2" id="KW-0614">Plasmid</keyword>
<dbReference type="GO" id="GO:0051213">
    <property type="term" value="F:dioxygenase activity"/>
    <property type="evidence" value="ECO:0007669"/>
    <property type="project" value="UniProtKB-KW"/>
</dbReference>
<dbReference type="InterPro" id="IPR004360">
    <property type="entry name" value="Glyas_Fos-R_dOase_dom"/>
</dbReference>
<dbReference type="Pfam" id="PF00903">
    <property type="entry name" value="Glyoxalase"/>
    <property type="match status" value="1"/>
</dbReference>
<dbReference type="PROSITE" id="PS51819">
    <property type="entry name" value="VOC"/>
    <property type="match status" value="1"/>
</dbReference>
<evidence type="ECO:0000259" key="1">
    <source>
        <dbReference type="PROSITE" id="PS51819"/>
    </source>
</evidence>
<dbReference type="KEGG" id="dpt:Deipr_2139"/>
<accession>F0RPG3</accession>
<organism evidence="2 3">
    <name type="scientific">Deinococcus proteolyticus (strain ATCC 35074 / DSM 20540 / JCM 6276 / NBRC 101906 / NCIMB 13154 / VKM Ac-1939 / CCM 2703 / MRP)</name>
    <dbReference type="NCBI Taxonomy" id="693977"/>
    <lineage>
        <taxon>Bacteria</taxon>
        <taxon>Thermotogati</taxon>
        <taxon>Deinococcota</taxon>
        <taxon>Deinococci</taxon>
        <taxon>Deinococcales</taxon>
        <taxon>Deinococcaceae</taxon>
        <taxon>Deinococcus</taxon>
    </lineage>
</organism>
<dbReference type="EMBL" id="CP002537">
    <property type="protein sequence ID" value="ADY27269.1"/>
    <property type="molecule type" value="Genomic_DNA"/>
</dbReference>
<proteinExistence type="predicted"/>
<reference evidence="2 3" key="1">
    <citation type="submission" date="2011-02" db="EMBL/GenBank/DDBJ databases">
        <title>The complete sequence of plasmid1 of Deinococcus proteolyticus DSM 20540.</title>
        <authorList>
            <consortium name="US DOE Joint Genome Institute (JGI-PGF)"/>
            <person name="Lucas S."/>
            <person name="Copeland A."/>
            <person name="Lapidus A."/>
            <person name="Bruce D."/>
            <person name="Goodwin L."/>
            <person name="Pitluck S."/>
            <person name="Kyrpides N."/>
            <person name="Mavromatis K."/>
            <person name="Pagani I."/>
            <person name="Ivanova N."/>
            <person name="Ovchinnikova G."/>
            <person name="Zeytun A."/>
            <person name="Detter J.C."/>
            <person name="Han C."/>
            <person name="Land M."/>
            <person name="Hauser L."/>
            <person name="Markowitz V."/>
            <person name="Cheng J.-F."/>
            <person name="Hugenholtz P."/>
            <person name="Woyke T."/>
            <person name="Wu D."/>
            <person name="Pukall R."/>
            <person name="Steenblock K."/>
            <person name="Brambilla E."/>
            <person name="Klenk H.-P."/>
            <person name="Eisen J.A."/>
        </authorList>
    </citation>
    <scope>NUCLEOTIDE SEQUENCE [LARGE SCALE GENOMIC DNA]</scope>
    <source>
        <strain evidence="3">ATCC 35074 / DSM 20540 / JCM 6276 / NBRC 101906 / NCIMB 13154 / VKM Ac-1939 / CCM 2703 / MRP</strain>
        <plasmid evidence="3">Plasmid pDEIPR01</plasmid>
    </source>
</reference>
<dbReference type="RefSeq" id="WP_013623001.1">
    <property type="nucleotide sequence ID" value="NC_015169.1"/>
</dbReference>
<geneLocation type="plasmid" evidence="2 3">
    <name>pDEIPR01</name>
</geneLocation>
<dbReference type="Proteomes" id="UP000007718">
    <property type="component" value="Plasmid pDEIPR01"/>
</dbReference>
<dbReference type="HOGENOM" id="CLU_141550_1_0_0"/>
<dbReference type="Gene3D" id="3.10.180.10">
    <property type="entry name" value="2,3-Dihydroxybiphenyl 1,2-Dioxygenase, domain 1"/>
    <property type="match status" value="1"/>
</dbReference>
<dbReference type="InterPro" id="IPR037523">
    <property type="entry name" value="VOC_core"/>
</dbReference>
<protein>
    <submittedName>
        <fullName evidence="2">Glyoxalase/bleomycin resistance protein/dioxygenase</fullName>
    </submittedName>
</protein>
<dbReference type="SUPFAM" id="SSF54593">
    <property type="entry name" value="Glyoxalase/Bleomycin resistance protein/Dihydroxybiphenyl dioxygenase"/>
    <property type="match status" value="1"/>
</dbReference>
<feature type="domain" description="VOC" evidence="1">
    <location>
        <begin position="5"/>
        <end position="115"/>
    </location>
</feature>
<evidence type="ECO:0000313" key="3">
    <source>
        <dbReference type="Proteomes" id="UP000007718"/>
    </source>
</evidence>
<dbReference type="InterPro" id="IPR029068">
    <property type="entry name" value="Glyas_Bleomycin-R_OHBP_Dase"/>
</dbReference>
<gene>
    <name evidence="2" type="ordered locus">Deipr_2139</name>
</gene>
<keyword evidence="2" id="KW-0560">Oxidoreductase</keyword>
<sequence length="115" mass="12575">MPEGRVAAVMIHVADREAALDWYRQAFPQATRREVNGFTLLDVGGISLEPVVADGKVSSGAAGTVVYWHTDDFAAELERLQRLGASLYRGPLAIEHGQQMCQVRDPWGNLLGLRG</sequence>
<keyword evidence="2" id="KW-0223">Dioxygenase</keyword>
<name>F0RPG3_DEIPM</name>